<dbReference type="InterPro" id="IPR013324">
    <property type="entry name" value="RNA_pol_sigma_r3/r4-like"/>
</dbReference>
<organism evidence="7 8">
    <name type="scientific">Tangfeifania diversioriginum</name>
    <dbReference type="NCBI Taxonomy" id="1168035"/>
    <lineage>
        <taxon>Bacteria</taxon>
        <taxon>Pseudomonadati</taxon>
        <taxon>Bacteroidota</taxon>
        <taxon>Bacteroidia</taxon>
        <taxon>Marinilabiliales</taxon>
        <taxon>Prolixibacteraceae</taxon>
        <taxon>Tangfeifania</taxon>
    </lineage>
</organism>
<proteinExistence type="inferred from homology"/>
<evidence type="ECO:0000259" key="6">
    <source>
        <dbReference type="Pfam" id="PF08281"/>
    </source>
</evidence>
<evidence type="ECO:0000313" key="8">
    <source>
        <dbReference type="Proteomes" id="UP000184050"/>
    </source>
</evidence>
<protein>
    <submittedName>
        <fullName evidence="7">RNA polymerase sigma-70 factor, ECF subfamily</fullName>
    </submittedName>
</protein>
<dbReference type="PANTHER" id="PTHR43133">
    <property type="entry name" value="RNA POLYMERASE ECF-TYPE SIGMA FACTO"/>
    <property type="match status" value="1"/>
</dbReference>
<dbReference type="GO" id="GO:0006352">
    <property type="term" value="P:DNA-templated transcription initiation"/>
    <property type="evidence" value="ECO:0007669"/>
    <property type="project" value="InterPro"/>
</dbReference>
<feature type="domain" description="RNA polymerase sigma-70 region 2" evidence="5">
    <location>
        <begin position="29"/>
        <end position="93"/>
    </location>
</feature>
<evidence type="ECO:0000259" key="5">
    <source>
        <dbReference type="Pfam" id="PF04542"/>
    </source>
</evidence>
<dbReference type="GO" id="GO:0003677">
    <property type="term" value="F:DNA binding"/>
    <property type="evidence" value="ECO:0007669"/>
    <property type="project" value="InterPro"/>
</dbReference>
<gene>
    <name evidence="7" type="ORF">SAMN05444280_10376</name>
</gene>
<dbReference type="PANTHER" id="PTHR43133:SF46">
    <property type="entry name" value="RNA POLYMERASE SIGMA-70 FACTOR ECF SUBFAMILY"/>
    <property type="match status" value="1"/>
</dbReference>
<dbReference type="Pfam" id="PF08281">
    <property type="entry name" value="Sigma70_r4_2"/>
    <property type="match status" value="1"/>
</dbReference>
<keyword evidence="2" id="KW-0805">Transcription regulation</keyword>
<dbReference type="Proteomes" id="UP000184050">
    <property type="component" value="Unassembled WGS sequence"/>
</dbReference>
<dbReference type="SUPFAM" id="SSF88946">
    <property type="entry name" value="Sigma2 domain of RNA polymerase sigma factors"/>
    <property type="match status" value="1"/>
</dbReference>
<dbReference type="NCBIfam" id="TIGR02937">
    <property type="entry name" value="sigma70-ECF"/>
    <property type="match status" value="1"/>
</dbReference>
<dbReference type="AlphaFoldDB" id="A0A1M6BYK2"/>
<sequence>MDPFADREYWQIIWDKFRAGDRSAFETIYNEFVDVLFSYGSRITSDRALLEDAIQDVFIDIYSYGSTLRKPESLEYYLFKTLKRIIYKKLKEKYRFTHPEQLVEQFDLKFPIEEAELEVQDDQLVKLKTELQNLDVKKRELLFLKFNSGLTYIEIGKLLGVSPGAVKKQVYRLLKNLRSKMGGGNLNLFLLLSKL</sequence>
<comment type="similarity">
    <text evidence="1">Belongs to the sigma-70 factor family. ECF subfamily.</text>
</comment>
<name>A0A1M6BYK2_9BACT</name>
<feature type="domain" description="RNA polymerase sigma factor 70 region 4 type 2" evidence="6">
    <location>
        <begin position="126"/>
        <end position="177"/>
    </location>
</feature>
<reference evidence="7 8" key="1">
    <citation type="submission" date="2016-11" db="EMBL/GenBank/DDBJ databases">
        <authorList>
            <person name="Jaros S."/>
            <person name="Januszkiewicz K."/>
            <person name="Wedrychowicz H."/>
        </authorList>
    </citation>
    <scope>NUCLEOTIDE SEQUENCE [LARGE SCALE GENOMIC DNA]</scope>
    <source>
        <strain evidence="7 8">DSM 27063</strain>
    </source>
</reference>
<dbReference type="SUPFAM" id="SSF88659">
    <property type="entry name" value="Sigma3 and sigma4 domains of RNA polymerase sigma factors"/>
    <property type="match status" value="1"/>
</dbReference>
<keyword evidence="8" id="KW-1185">Reference proteome</keyword>
<evidence type="ECO:0000256" key="3">
    <source>
        <dbReference type="ARBA" id="ARBA00023082"/>
    </source>
</evidence>
<keyword evidence="3" id="KW-0731">Sigma factor</keyword>
<dbReference type="Gene3D" id="1.10.1740.10">
    <property type="match status" value="1"/>
</dbReference>
<evidence type="ECO:0000256" key="1">
    <source>
        <dbReference type="ARBA" id="ARBA00010641"/>
    </source>
</evidence>
<dbReference type="InterPro" id="IPR014284">
    <property type="entry name" value="RNA_pol_sigma-70_dom"/>
</dbReference>
<dbReference type="Pfam" id="PF04542">
    <property type="entry name" value="Sigma70_r2"/>
    <property type="match status" value="1"/>
</dbReference>
<dbReference type="InterPro" id="IPR013325">
    <property type="entry name" value="RNA_pol_sigma_r2"/>
</dbReference>
<dbReference type="RefSeq" id="WP_073165209.1">
    <property type="nucleotide sequence ID" value="NZ_FQZE01000003.1"/>
</dbReference>
<dbReference type="InterPro" id="IPR013249">
    <property type="entry name" value="RNA_pol_sigma70_r4_t2"/>
</dbReference>
<evidence type="ECO:0000256" key="4">
    <source>
        <dbReference type="ARBA" id="ARBA00023163"/>
    </source>
</evidence>
<dbReference type="InterPro" id="IPR036388">
    <property type="entry name" value="WH-like_DNA-bd_sf"/>
</dbReference>
<dbReference type="GO" id="GO:0016987">
    <property type="term" value="F:sigma factor activity"/>
    <property type="evidence" value="ECO:0007669"/>
    <property type="project" value="UniProtKB-KW"/>
</dbReference>
<evidence type="ECO:0000256" key="2">
    <source>
        <dbReference type="ARBA" id="ARBA00023015"/>
    </source>
</evidence>
<dbReference type="InterPro" id="IPR039425">
    <property type="entry name" value="RNA_pol_sigma-70-like"/>
</dbReference>
<accession>A0A1M6BYK2</accession>
<dbReference type="InterPro" id="IPR007627">
    <property type="entry name" value="RNA_pol_sigma70_r2"/>
</dbReference>
<dbReference type="EMBL" id="FQZE01000003">
    <property type="protein sequence ID" value="SHI53820.1"/>
    <property type="molecule type" value="Genomic_DNA"/>
</dbReference>
<dbReference type="STRING" id="1168035.SAMN05444280_10376"/>
<keyword evidence="4" id="KW-0804">Transcription</keyword>
<evidence type="ECO:0000313" key="7">
    <source>
        <dbReference type="EMBL" id="SHI53820.1"/>
    </source>
</evidence>
<dbReference type="Gene3D" id="1.10.10.10">
    <property type="entry name" value="Winged helix-like DNA-binding domain superfamily/Winged helix DNA-binding domain"/>
    <property type="match status" value="1"/>
</dbReference>